<comment type="caution">
    <text evidence="6">Lacks conserved residue(s) required for the propagation of feature annotation.</text>
</comment>
<reference evidence="10" key="1">
    <citation type="submission" date="2016-10" db="EMBL/GenBank/DDBJ databases">
        <authorList>
            <person name="Varghese N."/>
            <person name="Submissions S."/>
        </authorList>
    </citation>
    <scope>NUCLEOTIDE SEQUENCE [LARGE SCALE GENOMIC DNA]</scope>
    <source>
        <strain evidence="10">DSM 25730</strain>
    </source>
</reference>
<dbReference type="InterPro" id="IPR011054">
    <property type="entry name" value="Rudment_hybrid_motif"/>
</dbReference>
<dbReference type="Gene3D" id="3.30.470.20">
    <property type="entry name" value="ATP-grasp fold, B domain"/>
    <property type="match status" value="1"/>
</dbReference>
<dbReference type="InterPro" id="IPR054350">
    <property type="entry name" value="PurT/PurK_preATP-grasp"/>
</dbReference>
<dbReference type="PANTHER" id="PTHR11609">
    <property type="entry name" value="PURINE BIOSYNTHESIS PROTEIN 6/7, PUR6/7"/>
    <property type="match status" value="1"/>
</dbReference>
<accession>A0A1I1MCQ8</accession>
<dbReference type="GO" id="GO:0046872">
    <property type="term" value="F:metal ion binding"/>
    <property type="evidence" value="ECO:0007669"/>
    <property type="project" value="InterPro"/>
</dbReference>
<comment type="function">
    <text evidence="7">Catalyzes the ATP-dependent conversion of 5-aminoimidazole ribonucleotide (AIR) and HCO(3)- to N5-carboxyaminoimidazole ribonucleotide (N5-CAIR).</text>
</comment>
<protein>
    <recommendedName>
        <fullName evidence="6 7">N5-carboxyaminoimidazole ribonucleotide synthase</fullName>
        <shortName evidence="6 7">N5-CAIR synthase</shortName>
        <ecNumber evidence="6 7">6.3.4.18</ecNumber>
    </recommendedName>
    <alternativeName>
        <fullName evidence="6 7">5-(carboxyamino)imidazole ribonucleotide synthetase</fullName>
    </alternativeName>
</protein>
<name>A0A1I1MCQ8_9FLAO</name>
<comment type="similarity">
    <text evidence="6 7">Belongs to the PurK/PurT family.</text>
</comment>
<dbReference type="RefSeq" id="WP_092847834.1">
    <property type="nucleotide sequence ID" value="NZ_FOMI01000001.1"/>
</dbReference>
<dbReference type="InterPro" id="IPR013815">
    <property type="entry name" value="ATP_grasp_subdomain_1"/>
</dbReference>
<dbReference type="GO" id="GO:0004638">
    <property type="term" value="F:phosphoribosylaminoimidazole carboxylase activity"/>
    <property type="evidence" value="ECO:0007669"/>
    <property type="project" value="InterPro"/>
</dbReference>
<keyword evidence="1 6" id="KW-0547">Nucleotide-binding</keyword>
<feature type="binding site" evidence="6">
    <location>
        <begin position="181"/>
        <end position="184"/>
    </location>
    <ligand>
        <name>ATP</name>
        <dbReference type="ChEBI" id="CHEBI:30616"/>
    </ligand>
</feature>
<dbReference type="AlphaFoldDB" id="A0A1I1MCQ8"/>
<dbReference type="UniPathway" id="UPA00074">
    <property type="reaction ID" value="UER00942"/>
</dbReference>
<evidence type="ECO:0000256" key="2">
    <source>
        <dbReference type="ARBA" id="ARBA00022755"/>
    </source>
</evidence>
<dbReference type="PANTHER" id="PTHR11609:SF5">
    <property type="entry name" value="PHOSPHORIBOSYLAMINOIMIDAZOLE CARBOXYLASE"/>
    <property type="match status" value="1"/>
</dbReference>
<dbReference type="Pfam" id="PF17769">
    <property type="entry name" value="PurK_C"/>
    <property type="match status" value="1"/>
</dbReference>
<dbReference type="EC" id="6.3.4.18" evidence="6 7"/>
<dbReference type="SUPFAM" id="SSF56059">
    <property type="entry name" value="Glutathione synthetase ATP-binding domain-like"/>
    <property type="match status" value="1"/>
</dbReference>
<dbReference type="Pfam" id="PF02222">
    <property type="entry name" value="ATP-grasp"/>
    <property type="match status" value="1"/>
</dbReference>
<dbReference type="Proteomes" id="UP000199439">
    <property type="component" value="Unassembled WGS sequence"/>
</dbReference>
<dbReference type="SUPFAM" id="SSF51246">
    <property type="entry name" value="Rudiment single hybrid motif"/>
    <property type="match status" value="1"/>
</dbReference>
<evidence type="ECO:0000256" key="7">
    <source>
        <dbReference type="RuleBase" id="RU361200"/>
    </source>
</evidence>
<comment type="pathway">
    <text evidence="6 7">Purine metabolism; IMP biosynthesis via de novo pathway; 5-amino-1-(5-phospho-D-ribosyl)imidazole-4-carboxylate from 5-amino-1-(5-phospho-D-ribosyl)imidazole (N5-CAIR route): step 1/2.</text>
</comment>
<keyword evidence="5" id="KW-0456">Lyase</keyword>
<feature type="domain" description="ATP-grasp" evidence="8">
    <location>
        <begin position="112"/>
        <end position="298"/>
    </location>
</feature>
<organism evidence="9 10">
    <name type="scientific">Algibacter pectinivorans</name>
    <dbReference type="NCBI Taxonomy" id="870482"/>
    <lineage>
        <taxon>Bacteria</taxon>
        <taxon>Pseudomonadati</taxon>
        <taxon>Bacteroidota</taxon>
        <taxon>Flavobacteriia</taxon>
        <taxon>Flavobacteriales</taxon>
        <taxon>Flavobacteriaceae</taxon>
        <taxon>Algibacter</taxon>
    </lineage>
</organism>
<evidence type="ECO:0000313" key="10">
    <source>
        <dbReference type="Proteomes" id="UP000199439"/>
    </source>
</evidence>
<dbReference type="PROSITE" id="PS50975">
    <property type="entry name" value="ATP_GRASP"/>
    <property type="match status" value="1"/>
</dbReference>
<keyword evidence="4 6" id="KW-0067">ATP-binding</keyword>
<keyword evidence="2 6" id="KW-0658">Purine biosynthesis</keyword>
<dbReference type="NCBIfam" id="NF004679">
    <property type="entry name" value="PRK06019.1-5"/>
    <property type="match status" value="1"/>
</dbReference>
<keyword evidence="3" id="KW-0210">Decarboxylase</keyword>
<dbReference type="SUPFAM" id="SSF52440">
    <property type="entry name" value="PreATP-grasp domain"/>
    <property type="match status" value="1"/>
</dbReference>
<comment type="function">
    <text evidence="6">Catalyzes the ATP-dependent conversion of 5-aminoimidazole ribonucleotide (AIR) and HCO(3)(-) to N5-carboxyaminoimidazole ribonucleotide (N5-CAIR).</text>
</comment>
<dbReference type="STRING" id="870482.SAMN04487987_101162"/>
<dbReference type="GO" id="GO:0005524">
    <property type="term" value="F:ATP binding"/>
    <property type="evidence" value="ECO:0007669"/>
    <property type="project" value="UniProtKB-UniRule"/>
</dbReference>
<dbReference type="GO" id="GO:0034028">
    <property type="term" value="F:5-(carboxyamino)imidazole ribonucleotide synthase activity"/>
    <property type="evidence" value="ECO:0007669"/>
    <property type="project" value="UniProtKB-UniRule"/>
</dbReference>
<evidence type="ECO:0000259" key="8">
    <source>
        <dbReference type="PROSITE" id="PS50975"/>
    </source>
</evidence>
<comment type="catalytic activity">
    <reaction evidence="6 7">
        <text>5-amino-1-(5-phospho-beta-D-ribosyl)imidazole + hydrogencarbonate + ATP = 5-carboxyamino-1-(5-phospho-D-ribosyl)imidazole + ADP + phosphate + 2 H(+)</text>
        <dbReference type="Rhea" id="RHEA:19317"/>
        <dbReference type="ChEBI" id="CHEBI:15378"/>
        <dbReference type="ChEBI" id="CHEBI:17544"/>
        <dbReference type="ChEBI" id="CHEBI:30616"/>
        <dbReference type="ChEBI" id="CHEBI:43474"/>
        <dbReference type="ChEBI" id="CHEBI:58730"/>
        <dbReference type="ChEBI" id="CHEBI:137981"/>
        <dbReference type="ChEBI" id="CHEBI:456216"/>
        <dbReference type="EC" id="6.3.4.18"/>
    </reaction>
</comment>
<dbReference type="Pfam" id="PF22660">
    <property type="entry name" value="RS_preATP-grasp-like"/>
    <property type="match status" value="1"/>
</dbReference>
<feature type="binding site" evidence="6">
    <location>
        <begin position="268"/>
        <end position="269"/>
    </location>
    <ligand>
        <name>ATP</name>
        <dbReference type="ChEBI" id="CHEBI:30616"/>
    </ligand>
</feature>
<dbReference type="HAMAP" id="MF_01928">
    <property type="entry name" value="PurK"/>
    <property type="match status" value="1"/>
</dbReference>
<dbReference type="GO" id="GO:0006189">
    <property type="term" value="P:'de novo' IMP biosynthetic process"/>
    <property type="evidence" value="ECO:0007669"/>
    <property type="project" value="UniProtKB-UniRule"/>
</dbReference>
<feature type="binding site" evidence="6">
    <location>
        <position position="108"/>
    </location>
    <ligand>
        <name>ATP</name>
        <dbReference type="ChEBI" id="CHEBI:30616"/>
    </ligand>
</feature>
<feature type="binding site" evidence="6">
    <location>
        <position position="189"/>
    </location>
    <ligand>
        <name>ATP</name>
        <dbReference type="ChEBI" id="CHEBI:30616"/>
    </ligand>
</feature>
<dbReference type="InterPro" id="IPR016185">
    <property type="entry name" value="PreATP-grasp_dom_sf"/>
</dbReference>
<dbReference type="EMBL" id="FOMI01000001">
    <property type="protein sequence ID" value="SFC82916.1"/>
    <property type="molecule type" value="Genomic_DNA"/>
</dbReference>
<evidence type="ECO:0000313" key="9">
    <source>
        <dbReference type="EMBL" id="SFC82916.1"/>
    </source>
</evidence>
<dbReference type="InterPro" id="IPR005875">
    <property type="entry name" value="PurK"/>
</dbReference>
<evidence type="ECO:0000256" key="3">
    <source>
        <dbReference type="ARBA" id="ARBA00022793"/>
    </source>
</evidence>
<dbReference type="InterPro" id="IPR011761">
    <property type="entry name" value="ATP-grasp"/>
</dbReference>
<comment type="subunit">
    <text evidence="6 7">Homodimer.</text>
</comment>
<sequence length="385" mass="43103">MTNYFSSNFKLGILGGGQLGKMLLYNTRKFDIFTAVLDSSNEAPSKMACNEFQLGDLMDYDAVYNFGKQVDILTIEIENVNVDALETLEKEGVKVYPASKTLRQIQNKAKQKLFYRDQNIPTSDFTRFAYLSEIEDAIINGGLHFPFVWKAAQFGYDGNGVKVVRTLEDLKRLPKGECIAEELIPFKNELAVIVARSASGEIKTYPVVEMEFHPEANQVEYVICPARIPDSVAKKAEEVALKTSKAFNHVGLLAVEMFQTENDDILVNEVAPRPHNSGHQTIEASYTSQFEQHIRAILDLPLGRTDSKVGGVMVNLVGAEGYTGNVVYQNIENIMKLDGVTPHIYGKKETRPFRKMGHVTIVNEDLNEARRVAELVKKSIKVISE</sequence>
<dbReference type="InterPro" id="IPR040686">
    <property type="entry name" value="PurK_C"/>
</dbReference>
<dbReference type="Gene3D" id="3.40.50.20">
    <property type="match status" value="1"/>
</dbReference>
<dbReference type="InterPro" id="IPR003135">
    <property type="entry name" value="ATP-grasp_carboxylate-amine"/>
</dbReference>
<keyword evidence="6 7" id="KW-0436">Ligase</keyword>
<dbReference type="NCBIfam" id="TIGR01161">
    <property type="entry name" value="purK"/>
    <property type="match status" value="1"/>
</dbReference>
<dbReference type="GO" id="GO:0005829">
    <property type="term" value="C:cytosol"/>
    <property type="evidence" value="ECO:0007669"/>
    <property type="project" value="TreeGrafter"/>
</dbReference>
<proteinExistence type="inferred from homology"/>
<keyword evidence="10" id="KW-1185">Reference proteome</keyword>
<dbReference type="Gene3D" id="3.30.1490.20">
    <property type="entry name" value="ATP-grasp fold, A domain"/>
    <property type="match status" value="1"/>
</dbReference>
<dbReference type="OrthoDB" id="9804625at2"/>
<evidence type="ECO:0000256" key="4">
    <source>
        <dbReference type="ARBA" id="ARBA00022840"/>
    </source>
</evidence>
<evidence type="ECO:0000256" key="6">
    <source>
        <dbReference type="HAMAP-Rule" id="MF_01928"/>
    </source>
</evidence>
<gene>
    <name evidence="6 7" type="primary">purK</name>
    <name evidence="9" type="ORF">SAMN04487987_101162</name>
</gene>
<feature type="binding site" evidence="6">
    <location>
        <position position="150"/>
    </location>
    <ligand>
        <name>ATP</name>
        <dbReference type="ChEBI" id="CHEBI:30616"/>
    </ligand>
</feature>
<evidence type="ECO:0000256" key="1">
    <source>
        <dbReference type="ARBA" id="ARBA00022741"/>
    </source>
</evidence>
<evidence type="ECO:0000256" key="5">
    <source>
        <dbReference type="ARBA" id="ARBA00023239"/>
    </source>
</evidence>
<dbReference type="FunFam" id="3.30.470.20:FF:000037">
    <property type="entry name" value="Phosphoribosylaminoimidazole carboxylase, chloroplastic"/>
    <property type="match status" value="1"/>
</dbReference>